<gene>
    <name evidence="1" type="ORF">BDR25DRAFT_276918</name>
</gene>
<keyword evidence="2" id="KW-1185">Reference proteome</keyword>
<organism evidence="1 2">
    <name type="scientific">Lindgomyces ingoldianus</name>
    <dbReference type="NCBI Taxonomy" id="673940"/>
    <lineage>
        <taxon>Eukaryota</taxon>
        <taxon>Fungi</taxon>
        <taxon>Dikarya</taxon>
        <taxon>Ascomycota</taxon>
        <taxon>Pezizomycotina</taxon>
        <taxon>Dothideomycetes</taxon>
        <taxon>Pleosporomycetidae</taxon>
        <taxon>Pleosporales</taxon>
        <taxon>Lindgomycetaceae</taxon>
        <taxon>Lindgomyces</taxon>
    </lineage>
</organism>
<name>A0ACB6RCY2_9PLEO</name>
<comment type="caution">
    <text evidence="1">The sequence shown here is derived from an EMBL/GenBank/DDBJ whole genome shotgun (WGS) entry which is preliminary data.</text>
</comment>
<evidence type="ECO:0000313" key="2">
    <source>
        <dbReference type="Proteomes" id="UP000799755"/>
    </source>
</evidence>
<evidence type="ECO:0000313" key="1">
    <source>
        <dbReference type="EMBL" id="KAF2477184.1"/>
    </source>
</evidence>
<accession>A0ACB6RCY2</accession>
<protein>
    <submittedName>
        <fullName evidence="1">Uncharacterized protein</fullName>
    </submittedName>
</protein>
<dbReference type="EMBL" id="MU003493">
    <property type="protein sequence ID" value="KAF2477184.1"/>
    <property type="molecule type" value="Genomic_DNA"/>
</dbReference>
<reference evidence="1" key="1">
    <citation type="journal article" date="2020" name="Stud. Mycol.">
        <title>101 Dothideomycetes genomes: a test case for predicting lifestyles and emergence of pathogens.</title>
        <authorList>
            <person name="Haridas S."/>
            <person name="Albert R."/>
            <person name="Binder M."/>
            <person name="Bloem J."/>
            <person name="Labutti K."/>
            <person name="Salamov A."/>
            <person name="Andreopoulos B."/>
            <person name="Baker S."/>
            <person name="Barry K."/>
            <person name="Bills G."/>
            <person name="Bluhm B."/>
            <person name="Cannon C."/>
            <person name="Castanera R."/>
            <person name="Culley D."/>
            <person name="Daum C."/>
            <person name="Ezra D."/>
            <person name="Gonzalez J."/>
            <person name="Henrissat B."/>
            <person name="Kuo A."/>
            <person name="Liang C."/>
            <person name="Lipzen A."/>
            <person name="Lutzoni F."/>
            <person name="Magnuson J."/>
            <person name="Mondo S."/>
            <person name="Nolan M."/>
            <person name="Ohm R."/>
            <person name="Pangilinan J."/>
            <person name="Park H.-J."/>
            <person name="Ramirez L."/>
            <person name="Alfaro M."/>
            <person name="Sun H."/>
            <person name="Tritt A."/>
            <person name="Yoshinaga Y."/>
            <person name="Zwiers L.-H."/>
            <person name="Turgeon B."/>
            <person name="Goodwin S."/>
            <person name="Spatafora J."/>
            <person name="Crous P."/>
            <person name="Grigoriev I."/>
        </authorList>
    </citation>
    <scope>NUCLEOTIDE SEQUENCE</scope>
    <source>
        <strain evidence="1">ATCC 200398</strain>
    </source>
</reference>
<dbReference type="Proteomes" id="UP000799755">
    <property type="component" value="Unassembled WGS sequence"/>
</dbReference>
<sequence>MDEKVVRVNDPNHEEGVDLSNLQSSSSPKSTGLGSRFQRWNARIESLSSFEARGIARVPSDKREATSHVALVQMVLLWFSANITINNLAVGLLGPLLFKLGFLDSSLCAVFGAALGGVSTAYMATWGAASGCRTMVVGRYFMGYYPSKICALLNIILMVGYCTIDCIIGGQVLSAVSGGTMSIAVGIVVVAIVVLVIAVIGLKIFHVYERYAWLPQLLVLFILIGSAGPYFSTSLTSVGSPRQIAANRLSFFSLCFYVPNSWAAAASDFYVYYPERTSKWRTFVFTYTGLTLSFSLVNMLGVGLASGVATHSAWADAYATSSGALITAGYAPLGSFGKFCAVIVALGVIANSVPGTYSAALGCQMMGRYGKVIPRWIWAIVLVLIQLVCALVGRNQLFIIFQNFLALMGYWLMIMVCIVAEEHVLFRWRRGIGFDWTAWEDRTRLPIGIAALSSFLLGWMGAVLGMYQVWYVGPIAILAGDTGADVGMWVGCGFALITFPPIRSWELKVVGR</sequence>
<proteinExistence type="predicted"/>